<keyword evidence="3" id="KW-1185">Reference proteome</keyword>
<dbReference type="SUPFAM" id="SSF53448">
    <property type="entry name" value="Nucleotide-diphospho-sugar transferases"/>
    <property type="match status" value="1"/>
</dbReference>
<organism evidence="2 3">
    <name type="scientific">Qipengyuania profundimaris</name>
    <dbReference type="NCBI Taxonomy" id="3067652"/>
    <lineage>
        <taxon>Bacteria</taxon>
        <taxon>Pseudomonadati</taxon>
        <taxon>Pseudomonadota</taxon>
        <taxon>Alphaproteobacteria</taxon>
        <taxon>Sphingomonadales</taxon>
        <taxon>Erythrobacteraceae</taxon>
        <taxon>Qipengyuania</taxon>
    </lineage>
</organism>
<keyword evidence="1" id="KW-0812">Transmembrane</keyword>
<comment type="caution">
    <text evidence="2">The sequence shown here is derived from an EMBL/GenBank/DDBJ whole genome shotgun (WGS) entry which is preliminary data.</text>
</comment>
<gene>
    <name evidence="2" type="ORF">Q9K02_09255</name>
</gene>
<name>A0ABT9HQ98_9SPHN</name>
<proteinExistence type="predicted"/>
<keyword evidence="1" id="KW-0472">Membrane</keyword>
<dbReference type="InterPro" id="IPR029044">
    <property type="entry name" value="Nucleotide-diphossugar_trans"/>
</dbReference>
<keyword evidence="1" id="KW-1133">Transmembrane helix</keyword>
<protein>
    <submittedName>
        <fullName evidence="2">Uncharacterized protein</fullName>
    </submittedName>
</protein>
<feature type="transmembrane region" description="Helical" evidence="1">
    <location>
        <begin position="239"/>
        <end position="257"/>
    </location>
</feature>
<reference evidence="2 3" key="1">
    <citation type="submission" date="2023-08" db="EMBL/GenBank/DDBJ databases">
        <title>genomic of G39.</title>
        <authorList>
            <person name="Wang Y."/>
        </authorList>
    </citation>
    <scope>NUCLEOTIDE SEQUENCE [LARGE SCALE GENOMIC DNA]</scope>
    <source>
        <strain evidence="2 3">G39</strain>
    </source>
</reference>
<accession>A0ABT9HQ98</accession>
<feature type="transmembrane region" description="Helical" evidence="1">
    <location>
        <begin position="359"/>
        <end position="387"/>
    </location>
</feature>
<evidence type="ECO:0000256" key="1">
    <source>
        <dbReference type="SAM" id="Phobius"/>
    </source>
</evidence>
<feature type="transmembrane region" description="Helical" evidence="1">
    <location>
        <begin position="321"/>
        <end position="339"/>
    </location>
</feature>
<evidence type="ECO:0000313" key="2">
    <source>
        <dbReference type="EMBL" id="MDP4575320.1"/>
    </source>
</evidence>
<evidence type="ECO:0000313" key="3">
    <source>
        <dbReference type="Proteomes" id="UP001240639"/>
    </source>
</evidence>
<dbReference type="RefSeq" id="WP_305932638.1">
    <property type="nucleotide sequence ID" value="NZ_JAVAIM010000001.1"/>
</dbReference>
<sequence length="392" mass="41424">MRVALLSTLDDAVTPAPVRAAYRNFAGARVIDRQIDLALAAGCETIACLVEGIGREVAEAQRRAEQSGVRFVAMQNPRALSGLVTAADELFVLAPGVLPSDAAVLRNVARPAVLAFPAEDAVPRGYERIDPEFAWSGALLAPGSVVERLAELPPDSDVVASLLRLSLQSGVKILPLEKRLIEDGQWHIDPGIEELVDREERWIKTHASPAPFTAPGLAVAERVGARLARDTLGKKGARLPALGAVLSGIGALALAALGMPVPALALGTVMAMLGAAGETVERIARAGQFGARRSALAKALDWSTDPVLAILIAAASPEDTGWLRLFVPAVLFGLLRLGARLRDDNWGETYRDRIATSALLVPCAFVGITQPVTAIMALLVLTSIFLVPYRGD</sequence>
<dbReference type="EMBL" id="JAVAIM010000001">
    <property type="protein sequence ID" value="MDP4575320.1"/>
    <property type="molecule type" value="Genomic_DNA"/>
</dbReference>
<dbReference type="Proteomes" id="UP001240639">
    <property type="component" value="Unassembled WGS sequence"/>
</dbReference>